<dbReference type="Gene3D" id="3.40.50.1000">
    <property type="entry name" value="HAD superfamily/HAD-like"/>
    <property type="match status" value="1"/>
</dbReference>
<gene>
    <name evidence="6" type="primary">g6016</name>
    <name evidence="6" type="ORF">VP750_LOCUS5150</name>
</gene>
<dbReference type="SFLD" id="SFLDG01129">
    <property type="entry name" value="C1.5:_HAD__Beta-PGM__Phosphata"/>
    <property type="match status" value="1"/>
</dbReference>
<dbReference type="PRINTS" id="PR00413">
    <property type="entry name" value="HADHALOGNASE"/>
</dbReference>
<dbReference type="SUPFAM" id="SSF101898">
    <property type="entry name" value="NHL repeat"/>
    <property type="match status" value="1"/>
</dbReference>
<keyword evidence="4" id="KW-0472">Membrane</keyword>
<comment type="caution">
    <text evidence="6">The sequence shown here is derived from an EMBL/GenBank/DDBJ whole genome shotgun (WGS) entry which is preliminary data.</text>
</comment>
<dbReference type="Gene3D" id="2.40.10.500">
    <property type="match status" value="1"/>
</dbReference>
<dbReference type="InterPro" id="IPR012336">
    <property type="entry name" value="Thioredoxin-like_fold"/>
</dbReference>
<sequence length="1070" mass="113816">MASEQGSAVQTTERAQESSETVKAILFDMDGVLCNSEEMTQRVGAETLLKVYGVKVDPEEFSAFAGMGEAYFLSGVAGKYGLKIDDINALKEVFYGIYMEKTKNPTESIGLPGSIELVRACREAGLWVAVASSADRIKVDANLALVGFDAEKDFDAIVSADLFERLKPAPDIFLAAAKQLGVEPQNCVVVEDAAAGVQAARLAGMRVIGVTTTLAQEKMQSEAPDAIKPDIGHISVEDLVNLRRAHADTVESGDRALKDRVESGQQASTSQNGAGVGGMDDVLQLPGGITTSRRSALKAVALAGGLGSIYVLLTRAKSNIRVRRALRKYRVGSIIQLGILGYVAVALPYWIKAFSFASPKALLNALLPKPQPAASSGSAQQAERVAAFRRFIEGVERRGGGERVPEFPAGAQWFNSPPLQLARELKGKVLVLDFWTYCCINCMHVLPELAALERKYAGQPVCVVGVHSAKFDNEKDSEAIRNAVLRYGVSHPVINDRNMVLWRDLGVASWPTLMVVSPKGKVIATLAGEGQKQNVDDMLAAALQYYGEAGLLDSTPVSLALEREKPIQALSSPLRYPGKLAADLAGNRLFISDSNNHRLVICDLSGRYIDQIGGNGPALRDGAFDSAAFNRPQGLAFSGRRGRLYVADTENHALREADLEKQTVRTLAGDGTKAEGNYIGGQRGSAQRLNSPWDLAFDQQEDALYIAIAGQHQIWRHDMASGTTAVFSGDGYERNANGRNGPGTSWAQPSGISLSRDGSELWVADSESSTVRSMSLATGGSQAHVGGDPLFAENLFRFGDKDGSGTNALLQHPLAVLALTDGSVIVADSYNHRLKVLDPSSNTIRTLAGSGKPGLADGTGTSAQLSEPGGLCLGPAGTVLVADTNNSLIRKLDVQSGGVETLQLRDVPAPRRDPDAEPVEAARGLGEEAPVPRGAKLIRSETSVASTSAQVQLELVLPPTYHLTKGANSSFQASVHGTDAAGVKLQPATGPLQESGSTLSASISAALPPGGHISSLAIDCKIYFCQEESVCLFEEVLFRVPVKEQLSTEQPQDITLRHTLSPKANSVDFP</sequence>
<accession>A0ABP1FWU8</accession>
<protein>
    <submittedName>
        <fullName evidence="6">G6016 protein</fullName>
    </submittedName>
</protein>
<dbReference type="InterPro" id="IPR011042">
    <property type="entry name" value="6-blade_b-propeller_TolB-like"/>
</dbReference>
<dbReference type="InterPro" id="IPR023214">
    <property type="entry name" value="HAD_sf"/>
</dbReference>
<dbReference type="InterPro" id="IPR036412">
    <property type="entry name" value="HAD-like_sf"/>
</dbReference>
<evidence type="ECO:0000313" key="6">
    <source>
        <dbReference type="EMBL" id="CAL5223491.1"/>
    </source>
</evidence>
<evidence type="ECO:0000256" key="1">
    <source>
        <dbReference type="ARBA" id="ARBA00022737"/>
    </source>
</evidence>
<dbReference type="CDD" id="cd07505">
    <property type="entry name" value="HAD_BPGM-like"/>
    <property type="match status" value="1"/>
</dbReference>
<dbReference type="InterPro" id="IPR001258">
    <property type="entry name" value="NHL_repeat"/>
</dbReference>
<dbReference type="Gene3D" id="3.40.30.10">
    <property type="entry name" value="Glutaredoxin"/>
    <property type="match status" value="1"/>
</dbReference>
<organism evidence="6 7">
    <name type="scientific">Coccomyxa viridis</name>
    <dbReference type="NCBI Taxonomy" id="1274662"/>
    <lineage>
        <taxon>Eukaryota</taxon>
        <taxon>Viridiplantae</taxon>
        <taxon>Chlorophyta</taxon>
        <taxon>core chlorophytes</taxon>
        <taxon>Trebouxiophyceae</taxon>
        <taxon>Trebouxiophyceae incertae sedis</taxon>
        <taxon>Coccomyxaceae</taxon>
        <taxon>Coccomyxa</taxon>
    </lineage>
</organism>
<dbReference type="Pfam" id="PF13905">
    <property type="entry name" value="Thioredoxin_8"/>
    <property type="match status" value="1"/>
</dbReference>
<proteinExistence type="predicted"/>
<dbReference type="CDD" id="cd14951">
    <property type="entry name" value="NHL-2_like"/>
    <property type="match status" value="1"/>
</dbReference>
<keyword evidence="4" id="KW-1133">Transmembrane helix</keyword>
<feature type="compositionally biased region" description="Polar residues" evidence="3">
    <location>
        <begin position="263"/>
        <end position="273"/>
    </location>
</feature>
<dbReference type="InterPro" id="IPR023198">
    <property type="entry name" value="PGP-like_dom2"/>
</dbReference>
<evidence type="ECO:0000256" key="2">
    <source>
        <dbReference type="PROSITE-ProRule" id="PRU00504"/>
    </source>
</evidence>
<keyword evidence="7" id="KW-1185">Reference proteome</keyword>
<dbReference type="Pfam" id="PF01436">
    <property type="entry name" value="NHL"/>
    <property type="match status" value="3"/>
</dbReference>
<keyword evidence="1" id="KW-0677">Repeat</keyword>
<dbReference type="InterPro" id="IPR045302">
    <property type="entry name" value="NHL2_NHL_rpt_dom"/>
</dbReference>
<dbReference type="Pfam" id="PF00702">
    <property type="entry name" value="Hydrolase"/>
    <property type="match status" value="1"/>
</dbReference>
<dbReference type="Gene3D" id="2.120.10.30">
    <property type="entry name" value="TolB, C-terminal domain"/>
    <property type="match status" value="2"/>
</dbReference>
<dbReference type="EMBL" id="CAXHTA020000008">
    <property type="protein sequence ID" value="CAL5223491.1"/>
    <property type="molecule type" value="Genomic_DNA"/>
</dbReference>
<feature type="transmembrane region" description="Helical" evidence="4">
    <location>
        <begin position="295"/>
        <end position="313"/>
    </location>
</feature>
<feature type="transmembrane region" description="Helical" evidence="4">
    <location>
        <begin position="334"/>
        <end position="351"/>
    </location>
</feature>
<dbReference type="InterPro" id="IPR036249">
    <property type="entry name" value="Thioredoxin-like_sf"/>
</dbReference>
<feature type="region of interest" description="Disordered" evidence="3">
    <location>
        <begin position="251"/>
        <end position="279"/>
    </location>
</feature>
<reference evidence="6 7" key="1">
    <citation type="submission" date="2024-06" db="EMBL/GenBank/DDBJ databases">
        <authorList>
            <person name="Kraege A."/>
            <person name="Thomma B."/>
        </authorList>
    </citation>
    <scope>NUCLEOTIDE SEQUENCE [LARGE SCALE GENOMIC DNA]</scope>
</reference>
<dbReference type="SUPFAM" id="SSF52833">
    <property type="entry name" value="Thioredoxin-like"/>
    <property type="match status" value="1"/>
</dbReference>
<dbReference type="Proteomes" id="UP001497392">
    <property type="component" value="Unassembled WGS sequence"/>
</dbReference>
<dbReference type="Gene3D" id="1.10.150.240">
    <property type="entry name" value="Putative phosphatase, domain 2"/>
    <property type="match status" value="1"/>
</dbReference>
<dbReference type="InterPro" id="IPR006439">
    <property type="entry name" value="HAD-SF_hydro_IA"/>
</dbReference>
<evidence type="ECO:0000256" key="4">
    <source>
        <dbReference type="SAM" id="Phobius"/>
    </source>
</evidence>
<feature type="compositionally biased region" description="Basic and acidic residues" evidence="3">
    <location>
        <begin position="251"/>
        <end position="262"/>
    </location>
</feature>
<dbReference type="NCBIfam" id="TIGR01509">
    <property type="entry name" value="HAD-SF-IA-v3"/>
    <property type="match status" value="1"/>
</dbReference>
<dbReference type="PANTHER" id="PTHR46388:SF2">
    <property type="entry name" value="NHL REPEAT-CONTAINING PROTEIN 2"/>
    <property type="match status" value="1"/>
</dbReference>
<evidence type="ECO:0000256" key="3">
    <source>
        <dbReference type="SAM" id="MobiDB-lite"/>
    </source>
</evidence>
<feature type="repeat" description="NHL" evidence="2">
    <location>
        <begin position="810"/>
        <end position="840"/>
    </location>
</feature>
<dbReference type="SFLD" id="SFLDS00003">
    <property type="entry name" value="Haloacid_Dehalogenase"/>
    <property type="match status" value="1"/>
</dbReference>
<evidence type="ECO:0000313" key="7">
    <source>
        <dbReference type="Proteomes" id="UP001497392"/>
    </source>
</evidence>
<dbReference type="SFLD" id="SFLDG01135">
    <property type="entry name" value="C1.5.6:_HAD__Beta-PGM__Phospha"/>
    <property type="match status" value="1"/>
</dbReference>
<dbReference type="PANTHER" id="PTHR46388">
    <property type="entry name" value="NHL REPEAT-CONTAINING PROTEIN 2"/>
    <property type="match status" value="1"/>
</dbReference>
<keyword evidence="4" id="KW-0812">Transmembrane</keyword>
<evidence type="ECO:0000259" key="5">
    <source>
        <dbReference type="PROSITE" id="PS51352"/>
    </source>
</evidence>
<dbReference type="PROSITE" id="PS51125">
    <property type="entry name" value="NHL"/>
    <property type="match status" value="1"/>
</dbReference>
<dbReference type="SUPFAM" id="SSF56784">
    <property type="entry name" value="HAD-like"/>
    <property type="match status" value="1"/>
</dbReference>
<feature type="domain" description="Thioredoxin" evidence="5">
    <location>
        <begin position="398"/>
        <end position="548"/>
    </location>
</feature>
<dbReference type="PROSITE" id="PS51352">
    <property type="entry name" value="THIOREDOXIN_2"/>
    <property type="match status" value="1"/>
</dbReference>
<name>A0ABP1FWU8_9CHLO</name>
<dbReference type="InterPro" id="IPR013766">
    <property type="entry name" value="Thioredoxin_domain"/>
</dbReference>